<reference evidence="1" key="1">
    <citation type="submission" date="2022-04" db="EMBL/GenBank/DDBJ databases">
        <authorList>
            <person name="Friedrich I."/>
            <person name="Schneider D."/>
            <person name="Poehlein A."/>
            <person name="Hertel R."/>
            <person name="Daniel R."/>
        </authorList>
    </citation>
    <scope>NUCLEOTIDE SEQUENCE</scope>
</reference>
<gene>
    <name evidence="1" type="ORF">MARCHEWKA_02560</name>
</gene>
<dbReference type="Proteomes" id="UP001056634">
    <property type="component" value="Segment"/>
</dbReference>
<evidence type="ECO:0000313" key="1">
    <source>
        <dbReference type="EMBL" id="UTC28768.1"/>
    </source>
</evidence>
<evidence type="ECO:0000313" key="2">
    <source>
        <dbReference type="Proteomes" id="UP001056634"/>
    </source>
</evidence>
<organism evidence="1 2">
    <name type="scientific">Brevundimonas phage vB_BpoS-Marchewka</name>
    <dbReference type="NCBI Taxonomy" id="2948604"/>
    <lineage>
        <taxon>Viruses</taxon>
        <taxon>Duplodnaviria</taxon>
        <taxon>Heunggongvirae</taxon>
        <taxon>Uroviricota</taxon>
        <taxon>Caudoviricetes</taxon>
        <taxon>Jeanschmidtviridae</taxon>
        <taxon>Marchewkavirus</taxon>
        <taxon>Marchewkavirus marchewka</taxon>
    </lineage>
</organism>
<dbReference type="EMBL" id="ON529851">
    <property type="protein sequence ID" value="UTC28768.1"/>
    <property type="molecule type" value="Genomic_DNA"/>
</dbReference>
<name>A0A9E7N4Q9_9CAUD</name>
<accession>A0A9E7N4Q9</accession>
<keyword evidence="2" id="KW-1185">Reference proteome</keyword>
<proteinExistence type="predicted"/>
<sequence>MAYLDPDMSEEDARIITEYRAEVCARRGRLGYLPREAARREMIGAWVEFEAAFPQGPDWVRPPEPRLTHEQAQIEKIGKAIWDIFHVRHGGEYDPSSDSRAATDVQAAADRCWAIAQAPESLPMSLMSALMADLDDHAHAGRWEYLSEVYAAKDPTRMSDEEIVVYLRTLYCARDKIAAYDTLLARAKAAMDRRGSRAELTLRGLDD</sequence>
<protein>
    <submittedName>
        <fullName evidence="1">Uncharacterized protein</fullName>
    </submittedName>
</protein>